<dbReference type="Pfam" id="PF07872">
    <property type="entry name" value="DUF1659"/>
    <property type="match status" value="1"/>
</dbReference>
<comment type="caution">
    <text evidence="2">The sequence shown here is derived from an EMBL/GenBank/DDBJ whole genome shotgun (WGS) entry which is preliminary data.</text>
</comment>
<dbReference type="InterPro" id="IPR012454">
    <property type="entry name" value="DUF1659"/>
</dbReference>
<evidence type="ECO:0000259" key="1">
    <source>
        <dbReference type="Pfam" id="PF07872"/>
    </source>
</evidence>
<evidence type="ECO:0000313" key="2">
    <source>
        <dbReference type="EMBL" id="KAA4561256.1"/>
    </source>
</evidence>
<reference evidence="2" key="1">
    <citation type="journal article" date="2019" name="Nat. Med.">
        <title>A library of human gut bacterial isolates paired with longitudinal multiomics data enables mechanistic microbiome research.</title>
        <authorList>
            <person name="Poyet M."/>
            <person name="Groussin M."/>
            <person name="Gibbons S.M."/>
            <person name="Avila-Pacheco J."/>
            <person name="Jiang X."/>
            <person name="Kearney S.M."/>
            <person name="Perrotta A.R."/>
            <person name="Berdy B."/>
            <person name="Zhao S."/>
            <person name="Lieberman T.D."/>
            <person name="Swanson P.K."/>
            <person name="Smith M."/>
            <person name="Roesemann S."/>
            <person name="Alexander J.E."/>
            <person name="Rich S.A."/>
            <person name="Livny J."/>
            <person name="Vlamakis H."/>
            <person name="Clish C."/>
            <person name="Bullock K."/>
            <person name="Deik A."/>
            <person name="Scott J."/>
            <person name="Pierce K.A."/>
            <person name="Xavier R.J."/>
            <person name="Alm E.J."/>
        </authorList>
    </citation>
    <scope>NUCLEOTIDE SEQUENCE</scope>
    <source>
        <strain evidence="2">BIOML-A32</strain>
    </source>
</reference>
<feature type="domain" description="DUF1659" evidence="1">
    <location>
        <begin position="9"/>
        <end position="78"/>
    </location>
</feature>
<dbReference type="EMBL" id="VWGG01000077">
    <property type="protein sequence ID" value="KAA4561256.1"/>
    <property type="molecule type" value="Genomic_DNA"/>
</dbReference>
<dbReference type="AlphaFoldDB" id="A0A642A5M9"/>
<sequence>MKGAENMTVSKNPTSLKLSMDVENGTNALGAMQTKSTSVGSVRLDAEAAKCLAVTEAIGELMDHAVVNVYVTEKAELDKAE</sequence>
<gene>
    <name evidence="2" type="ORF">F3B65_26775</name>
</gene>
<organism evidence="2">
    <name type="scientific">Bacteroides ovatus</name>
    <dbReference type="NCBI Taxonomy" id="28116"/>
    <lineage>
        <taxon>Bacteria</taxon>
        <taxon>Pseudomonadati</taxon>
        <taxon>Bacteroidota</taxon>
        <taxon>Bacteroidia</taxon>
        <taxon>Bacteroidales</taxon>
        <taxon>Bacteroidaceae</taxon>
        <taxon>Bacteroides</taxon>
    </lineage>
</organism>
<protein>
    <submittedName>
        <fullName evidence="2">DUF1659 domain-containing protein</fullName>
    </submittedName>
</protein>
<proteinExistence type="predicted"/>
<name>A0A642A5M9_BACOV</name>
<accession>A0A642A5M9</accession>